<evidence type="ECO:0000256" key="10">
    <source>
        <dbReference type="PIRSR" id="PIRSR001529-1"/>
    </source>
</evidence>
<dbReference type="PANTHER" id="PTHR11778">
    <property type="entry name" value="SERYL-TRNA SYNTHETASE"/>
    <property type="match status" value="1"/>
</dbReference>
<feature type="binding site" evidence="10">
    <location>
        <position position="399"/>
    </location>
    <ligand>
        <name>L-serine</name>
        <dbReference type="ChEBI" id="CHEBI:33384"/>
    </ligand>
</feature>
<dbReference type="Pfam" id="PF02403">
    <property type="entry name" value="Seryl_tRNA_N"/>
    <property type="match status" value="1"/>
</dbReference>
<dbReference type="SUPFAM" id="SSF55681">
    <property type="entry name" value="Class II aaRS and biotin synthetases"/>
    <property type="match status" value="1"/>
</dbReference>
<dbReference type="InterPro" id="IPR045864">
    <property type="entry name" value="aa-tRNA-synth_II/BPL/LPL"/>
</dbReference>
<keyword evidence="5 11" id="KW-0067">ATP-binding</keyword>
<keyword evidence="15" id="KW-1185">Reference proteome</keyword>
<evidence type="ECO:0000256" key="5">
    <source>
        <dbReference type="ARBA" id="ARBA00022840"/>
    </source>
</evidence>
<feature type="binding site" evidence="11">
    <location>
        <begin position="363"/>
        <end position="366"/>
    </location>
    <ligand>
        <name>ATP</name>
        <dbReference type="ChEBI" id="CHEBI:30616"/>
    </ligand>
</feature>
<dbReference type="Gene3D" id="1.10.287.40">
    <property type="entry name" value="Serine-tRNA synthetase, tRNA binding domain"/>
    <property type="match status" value="1"/>
</dbReference>
<dbReference type="PRINTS" id="PR00981">
    <property type="entry name" value="TRNASYNTHSER"/>
</dbReference>
<protein>
    <recommendedName>
        <fullName evidence="2">serine--tRNA ligase</fullName>
        <ecNumber evidence="2">6.1.1.11</ecNumber>
    </recommendedName>
    <alternativeName>
        <fullName evidence="8">Seryl-tRNA synthetase</fullName>
    </alternativeName>
    <alternativeName>
        <fullName evidence="9">Seryl-tRNA(Ser) synthetase</fullName>
    </alternativeName>
</protein>
<feature type="site" description="Important for serine binding" evidence="10">
    <location>
        <position position="401"/>
    </location>
</feature>
<comment type="similarity">
    <text evidence="1">Belongs to the class-II aminoacyl-tRNA synthetase family. Type-1 seryl-tRNA synthetase subfamily.</text>
</comment>
<dbReference type="Pfam" id="PF00587">
    <property type="entry name" value="tRNA-synt_2b"/>
    <property type="match status" value="1"/>
</dbReference>
<evidence type="ECO:0000313" key="15">
    <source>
        <dbReference type="Proteomes" id="UP000054097"/>
    </source>
</evidence>
<evidence type="ECO:0000256" key="11">
    <source>
        <dbReference type="PIRSR" id="PIRSR001529-2"/>
    </source>
</evidence>
<gene>
    <name evidence="14" type="ORF">M408DRAFT_331818</name>
</gene>
<dbReference type="FunFam" id="3.30.930.10:FF:000026">
    <property type="entry name" value="Seryl-tRNA synthetase, cytoplasmic"/>
    <property type="match status" value="1"/>
</dbReference>
<evidence type="ECO:0000256" key="8">
    <source>
        <dbReference type="ARBA" id="ARBA00031113"/>
    </source>
</evidence>
<dbReference type="UniPathway" id="UPA00906">
    <property type="reaction ID" value="UER00895"/>
</dbReference>
<keyword evidence="6" id="KW-0648">Protein biosynthesis</keyword>
<dbReference type="SUPFAM" id="SSF46589">
    <property type="entry name" value="tRNA-binding arm"/>
    <property type="match status" value="1"/>
</dbReference>
<reference evidence="14 15" key="1">
    <citation type="submission" date="2014-04" db="EMBL/GenBank/DDBJ databases">
        <authorList>
            <consortium name="DOE Joint Genome Institute"/>
            <person name="Kuo A."/>
            <person name="Zuccaro A."/>
            <person name="Kohler A."/>
            <person name="Nagy L.G."/>
            <person name="Floudas D."/>
            <person name="Copeland A."/>
            <person name="Barry K.W."/>
            <person name="Cichocki N."/>
            <person name="Veneault-Fourrey C."/>
            <person name="LaButti K."/>
            <person name="Lindquist E.A."/>
            <person name="Lipzen A."/>
            <person name="Lundell T."/>
            <person name="Morin E."/>
            <person name="Murat C."/>
            <person name="Sun H."/>
            <person name="Tunlid A."/>
            <person name="Henrissat B."/>
            <person name="Grigoriev I.V."/>
            <person name="Hibbett D.S."/>
            <person name="Martin F."/>
            <person name="Nordberg H.P."/>
            <person name="Cantor M.N."/>
            <person name="Hua S.X."/>
        </authorList>
    </citation>
    <scope>NUCLEOTIDE SEQUENCE [LARGE SCALE GENOMIC DNA]</scope>
    <source>
        <strain evidence="14 15">MAFF 305830</strain>
    </source>
</reference>
<evidence type="ECO:0000256" key="12">
    <source>
        <dbReference type="SAM" id="Coils"/>
    </source>
</evidence>
<feature type="domain" description="Aminoacyl-transfer RNA synthetases class-II family profile" evidence="13">
    <location>
        <begin position="147"/>
        <end position="430"/>
    </location>
</feature>
<keyword evidence="7" id="KW-0030">Aminoacyl-tRNA synthetase</keyword>
<dbReference type="OrthoDB" id="10264585at2759"/>
<dbReference type="CDD" id="cd00770">
    <property type="entry name" value="SerRS_core"/>
    <property type="match status" value="1"/>
</dbReference>
<name>A0A0C2X4K9_SERVB</name>
<evidence type="ECO:0000256" key="1">
    <source>
        <dbReference type="ARBA" id="ARBA00010728"/>
    </source>
</evidence>
<dbReference type="AlphaFoldDB" id="A0A0C2X4K9"/>
<evidence type="ECO:0000256" key="3">
    <source>
        <dbReference type="ARBA" id="ARBA00022598"/>
    </source>
</evidence>
<keyword evidence="4" id="KW-0547">Nucleotide-binding</keyword>
<dbReference type="Gene3D" id="3.30.930.10">
    <property type="entry name" value="Bira Bifunctional Protein, Domain 2"/>
    <property type="match status" value="1"/>
</dbReference>
<feature type="binding site" evidence="10">
    <location>
        <position position="299"/>
    </location>
    <ligand>
        <name>L-serine</name>
        <dbReference type="ChEBI" id="CHEBI:33384"/>
    </ligand>
</feature>
<dbReference type="PROSITE" id="PS50862">
    <property type="entry name" value="AA_TRNA_LIGASE_II"/>
    <property type="match status" value="1"/>
</dbReference>
<evidence type="ECO:0000313" key="14">
    <source>
        <dbReference type="EMBL" id="KIM24287.1"/>
    </source>
</evidence>
<feature type="binding site" evidence="11">
    <location>
        <begin position="276"/>
        <end position="278"/>
    </location>
    <ligand>
        <name>ATP</name>
        <dbReference type="ChEBI" id="CHEBI:30616"/>
    </ligand>
</feature>
<feature type="binding site" evidence="11">
    <location>
        <begin position="292"/>
        <end position="295"/>
    </location>
    <ligand>
        <name>ATP</name>
        <dbReference type="ChEBI" id="CHEBI:30616"/>
    </ligand>
</feature>
<sequence length="452" mass="51874">MTLDIHMFMKDKDGDPDAIRESEKKRYHNVEVVDEVIALYEEWVKQYFQLNELNKKINAVQKEITAKKKAKENADEFMGQKLELDNQKKEQQKVVDEAEKTMKHKAASIGNIVYKDVPVSDNEDNNAIVRSWAPQDHPGPTPNSIPDCLPHHEILLRLGAMDLERGAKISGHRGYYLTGPGVRLNQALINYGIDFLEKREFGLVQPPFFMNRDVMGKTAQLEEFDEALYKVEGDEVDKYLIATSEQPISAFHMNEWFESPAKDLPLRYGGYSTCFRKEAGSSGKDVWGIFRVHQFEKVEQFCITEPHKSWEMFDEMVGNSEAFYQSLGLPYRLVAIVSGALNLAAAKKYDLEAWFPFQAAYKELVSTSNCTDYQSRKLEVRCGLKKTGDTKKVYVHMLNGTLCATERALCCIVENYQTPEGLRIPEVLRPYMGGKDFLPFTKELPKMYQRKK</sequence>
<dbReference type="STRING" id="933852.A0A0C2X4K9"/>
<reference evidence="15" key="2">
    <citation type="submission" date="2015-01" db="EMBL/GenBank/DDBJ databases">
        <title>Evolutionary Origins and Diversification of the Mycorrhizal Mutualists.</title>
        <authorList>
            <consortium name="DOE Joint Genome Institute"/>
            <consortium name="Mycorrhizal Genomics Consortium"/>
            <person name="Kohler A."/>
            <person name="Kuo A."/>
            <person name="Nagy L.G."/>
            <person name="Floudas D."/>
            <person name="Copeland A."/>
            <person name="Barry K.W."/>
            <person name="Cichocki N."/>
            <person name="Veneault-Fourrey C."/>
            <person name="LaButti K."/>
            <person name="Lindquist E.A."/>
            <person name="Lipzen A."/>
            <person name="Lundell T."/>
            <person name="Morin E."/>
            <person name="Murat C."/>
            <person name="Riley R."/>
            <person name="Ohm R."/>
            <person name="Sun H."/>
            <person name="Tunlid A."/>
            <person name="Henrissat B."/>
            <person name="Grigoriev I.V."/>
            <person name="Hibbett D.S."/>
            <person name="Martin F."/>
        </authorList>
    </citation>
    <scope>NUCLEOTIDE SEQUENCE [LARGE SCALE GENOMIC DNA]</scope>
    <source>
        <strain evidence="15">MAFF 305830</strain>
    </source>
</reference>
<dbReference type="GO" id="GO:0006434">
    <property type="term" value="P:seryl-tRNA aminoacylation"/>
    <property type="evidence" value="ECO:0007669"/>
    <property type="project" value="InterPro"/>
</dbReference>
<feature type="coiled-coil region" evidence="12">
    <location>
        <begin position="50"/>
        <end position="101"/>
    </location>
</feature>
<dbReference type="InterPro" id="IPR033729">
    <property type="entry name" value="SerRS_core"/>
</dbReference>
<evidence type="ECO:0000256" key="2">
    <source>
        <dbReference type="ARBA" id="ARBA00012840"/>
    </source>
</evidence>
<evidence type="ECO:0000256" key="9">
    <source>
        <dbReference type="ARBA" id="ARBA00034892"/>
    </source>
</evidence>
<dbReference type="InterPro" id="IPR002317">
    <property type="entry name" value="Ser-tRNA-ligase_type_1"/>
</dbReference>
<feature type="binding site" evidence="10">
    <location>
        <position position="276"/>
    </location>
    <ligand>
        <name>L-serine</name>
        <dbReference type="ChEBI" id="CHEBI:33384"/>
    </ligand>
</feature>
<dbReference type="InterPro" id="IPR015866">
    <property type="entry name" value="Ser-tRNA-synth_1_N"/>
</dbReference>
<dbReference type="EMBL" id="KN824325">
    <property type="protein sequence ID" value="KIM24287.1"/>
    <property type="molecule type" value="Genomic_DNA"/>
</dbReference>
<dbReference type="GO" id="GO:0005524">
    <property type="term" value="F:ATP binding"/>
    <property type="evidence" value="ECO:0007669"/>
    <property type="project" value="UniProtKB-KW"/>
</dbReference>
<evidence type="ECO:0000259" key="13">
    <source>
        <dbReference type="PROSITE" id="PS50862"/>
    </source>
</evidence>
<dbReference type="InterPro" id="IPR010978">
    <property type="entry name" value="tRNA-bd_arm"/>
</dbReference>
<dbReference type="InterPro" id="IPR006195">
    <property type="entry name" value="aa-tRNA-synth_II"/>
</dbReference>
<keyword evidence="3" id="KW-0436">Ligase</keyword>
<dbReference type="InterPro" id="IPR042103">
    <property type="entry name" value="SerRS_1_N_sf"/>
</dbReference>
<accession>A0A0C2X4K9</accession>
<keyword evidence="12" id="KW-0175">Coiled coil</keyword>
<organism evidence="14 15">
    <name type="scientific">Serendipita vermifera MAFF 305830</name>
    <dbReference type="NCBI Taxonomy" id="933852"/>
    <lineage>
        <taxon>Eukaryota</taxon>
        <taxon>Fungi</taxon>
        <taxon>Dikarya</taxon>
        <taxon>Basidiomycota</taxon>
        <taxon>Agaricomycotina</taxon>
        <taxon>Agaricomycetes</taxon>
        <taxon>Sebacinales</taxon>
        <taxon>Serendipitaceae</taxon>
        <taxon>Serendipita</taxon>
    </lineage>
</organism>
<feature type="binding site" evidence="10">
    <location>
        <position position="243"/>
    </location>
    <ligand>
        <name>L-serine</name>
        <dbReference type="ChEBI" id="CHEBI:33384"/>
    </ligand>
</feature>
<dbReference type="EC" id="6.1.1.11" evidence="2"/>
<evidence type="ECO:0000256" key="4">
    <source>
        <dbReference type="ARBA" id="ARBA00022741"/>
    </source>
</evidence>
<dbReference type="PIRSF" id="PIRSF001529">
    <property type="entry name" value="Ser-tRNA-synth_IIa"/>
    <property type="match status" value="1"/>
</dbReference>
<dbReference type="InterPro" id="IPR002314">
    <property type="entry name" value="aa-tRNA-synt_IIb"/>
</dbReference>
<evidence type="ECO:0000256" key="6">
    <source>
        <dbReference type="ARBA" id="ARBA00022917"/>
    </source>
</evidence>
<dbReference type="NCBIfam" id="TIGR00414">
    <property type="entry name" value="serS"/>
    <property type="match status" value="1"/>
</dbReference>
<dbReference type="HOGENOM" id="CLU_023797_0_2_1"/>
<evidence type="ECO:0000256" key="7">
    <source>
        <dbReference type="ARBA" id="ARBA00023146"/>
    </source>
</evidence>
<proteinExistence type="inferred from homology"/>
<dbReference type="Proteomes" id="UP000054097">
    <property type="component" value="Unassembled WGS sequence"/>
</dbReference>
<dbReference type="GO" id="GO:0004828">
    <property type="term" value="F:serine-tRNA ligase activity"/>
    <property type="evidence" value="ECO:0007669"/>
    <property type="project" value="UniProtKB-EC"/>
</dbReference>